<keyword evidence="2" id="KW-0547">Nucleotide-binding</keyword>
<dbReference type="GO" id="GO:0005524">
    <property type="term" value="F:ATP binding"/>
    <property type="evidence" value="ECO:0007669"/>
    <property type="project" value="UniProtKB-KW"/>
</dbReference>
<dbReference type="PRINTS" id="PR01250">
    <property type="entry name" value="RIBOSOMALL34"/>
</dbReference>
<dbReference type="GO" id="GO:0005737">
    <property type="term" value="C:cytoplasm"/>
    <property type="evidence" value="ECO:0007669"/>
    <property type="project" value="TreeGrafter"/>
</dbReference>
<evidence type="ECO:0000256" key="6">
    <source>
        <dbReference type="SAM" id="Coils"/>
    </source>
</evidence>
<dbReference type="InterPro" id="IPR008271">
    <property type="entry name" value="Ser/Thr_kinase_AS"/>
</dbReference>
<comment type="similarity">
    <text evidence="1">Belongs to the eukaryotic ribosomal protein eL34 family.</text>
</comment>
<dbReference type="GO" id="GO:1990904">
    <property type="term" value="C:ribonucleoprotein complex"/>
    <property type="evidence" value="ECO:0007669"/>
    <property type="project" value="UniProtKB-KW"/>
</dbReference>
<dbReference type="VEuPathDB" id="FungiDB:PSTT_14646"/>
<dbReference type="Gene3D" id="6.20.370.70">
    <property type="match status" value="1"/>
</dbReference>
<dbReference type="Gene3D" id="3.90.280.10">
    <property type="entry name" value="PEBP-like"/>
    <property type="match status" value="1"/>
</dbReference>
<sequence>MVGPSHAMPRQRVYFSPYLLLQTLGEGEFGKVKLGPKGIYQQPQQQQQPRQKALTRPKIKRQVRTLKLKETSASISPSIQKAFKELIEYLKRDAERLQNRLKDVQSSSNSIGSEGEIERLEILSEVNDVQVRKNHNSGSDQVDMSKPMYRFLEQQRWRKDGQLGRLTETVHPLRVFPDLFPSIDPTVDLRIKFEHTYSVGTYQTVNVGSFLPSSKSTKRPVMQAQVFYPEPRLYTIVMVDPDVPDPRNHSFTTFLHWVRTNVSMSATTNGQLDLIPTQPEAEELKYVGPHLAEGSATHRYTIMLFEQSGPIDLSVHSHHSLERKGFSLRRFSKDLDLHAKKIVHRDLKLENLLLDRNRNIIIPDFGFANCFEDRTSDLMATSCGSPCYVAPDRLPFVSNPTLSISDPFDCLFRWRTIRPHPSSLILEGEGRIKPLISGVTYLHAKKIVHRDLKLENLLLDRNRNIIITDFGFANRFEDRTSDLMATSCGSPCYAAPELVVQDGRYVGSQWLAKYQHLFTRSLKELERLSEENEQAKQLMLQRQRQLMAANTANQSQTAAGPSRTHAHGSGISVKEGVYLFQEGLDPYDSGLFHQVEAPTSQQQSYNTSSNLRRIIKIPGGKLAYLPPHKQATTPKCGDCHMGLPGIPALRPVRYANVSKQVNTVQRP</sequence>
<dbReference type="SMART" id="SM00220">
    <property type="entry name" value="S_TKc"/>
    <property type="match status" value="1"/>
</dbReference>
<dbReference type="GO" id="GO:0004674">
    <property type="term" value="F:protein serine/threonine kinase activity"/>
    <property type="evidence" value="ECO:0007669"/>
    <property type="project" value="TreeGrafter"/>
</dbReference>
<evidence type="ECO:0000313" key="9">
    <source>
        <dbReference type="EMBL" id="POV98074.1"/>
    </source>
</evidence>
<feature type="non-terminal residue" evidence="9">
    <location>
        <position position="667"/>
    </location>
</feature>
<dbReference type="PANTHER" id="PTHR24346">
    <property type="entry name" value="MAP/MICROTUBULE AFFINITY-REGULATING KINASE"/>
    <property type="match status" value="1"/>
</dbReference>
<dbReference type="Proteomes" id="UP000239156">
    <property type="component" value="Unassembled WGS sequence"/>
</dbReference>
<dbReference type="CDD" id="cd00866">
    <property type="entry name" value="PEBP_euk"/>
    <property type="match status" value="1"/>
</dbReference>
<keyword evidence="3" id="KW-0067">ATP-binding</keyword>
<dbReference type="PROSITE" id="PS50011">
    <property type="entry name" value="PROTEIN_KINASE_DOM"/>
    <property type="match status" value="1"/>
</dbReference>
<accession>A0A2S4ULR9</accession>
<evidence type="ECO:0000259" key="8">
    <source>
        <dbReference type="PROSITE" id="PS50011"/>
    </source>
</evidence>
<feature type="domain" description="Protein kinase" evidence="8">
    <location>
        <begin position="300"/>
        <end position="667"/>
    </location>
</feature>
<feature type="coiled-coil region" evidence="6">
    <location>
        <begin position="511"/>
        <end position="545"/>
    </location>
</feature>
<keyword evidence="5" id="KW-0687">Ribonucleoprotein</keyword>
<feature type="region of interest" description="Disordered" evidence="7">
    <location>
        <begin position="546"/>
        <end position="568"/>
    </location>
</feature>
<dbReference type="VEuPathDB" id="FungiDB:PSHT_13951"/>
<dbReference type="InterPro" id="IPR000719">
    <property type="entry name" value="Prot_kinase_dom"/>
</dbReference>
<dbReference type="Pfam" id="PF01199">
    <property type="entry name" value="Ribosomal_L34e"/>
    <property type="match status" value="1"/>
</dbReference>
<dbReference type="GO" id="GO:0003735">
    <property type="term" value="F:structural constituent of ribosome"/>
    <property type="evidence" value="ECO:0007669"/>
    <property type="project" value="InterPro"/>
</dbReference>
<dbReference type="GO" id="GO:0035556">
    <property type="term" value="P:intracellular signal transduction"/>
    <property type="evidence" value="ECO:0007669"/>
    <property type="project" value="TreeGrafter"/>
</dbReference>
<protein>
    <recommendedName>
        <fullName evidence="8">Protein kinase domain-containing protein</fullName>
    </recommendedName>
</protein>
<evidence type="ECO:0000256" key="2">
    <source>
        <dbReference type="ARBA" id="ARBA00022741"/>
    </source>
</evidence>
<dbReference type="InterPro" id="IPR011009">
    <property type="entry name" value="Kinase-like_dom_sf"/>
</dbReference>
<keyword evidence="10" id="KW-1185">Reference proteome</keyword>
<dbReference type="InterPro" id="IPR038562">
    <property type="entry name" value="Ribosomal_eL34_C_sf"/>
</dbReference>
<evidence type="ECO:0000313" key="10">
    <source>
        <dbReference type="Proteomes" id="UP000239156"/>
    </source>
</evidence>
<comment type="caution">
    <text evidence="9">The sequence shown here is derived from an EMBL/GenBank/DDBJ whole genome shotgun (WGS) entry which is preliminary data.</text>
</comment>
<gene>
    <name evidence="9" type="ORF">PSTT_14646</name>
</gene>
<dbReference type="InterPro" id="IPR036610">
    <property type="entry name" value="PEBP-like_sf"/>
</dbReference>
<dbReference type="GO" id="GO:0006412">
    <property type="term" value="P:translation"/>
    <property type="evidence" value="ECO:0007669"/>
    <property type="project" value="InterPro"/>
</dbReference>
<feature type="coiled-coil region" evidence="6">
    <location>
        <begin position="80"/>
        <end position="107"/>
    </location>
</feature>
<organism evidence="9 10">
    <name type="scientific">Puccinia striiformis</name>
    <dbReference type="NCBI Taxonomy" id="27350"/>
    <lineage>
        <taxon>Eukaryota</taxon>
        <taxon>Fungi</taxon>
        <taxon>Dikarya</taxon>
        <taxon>Basidiomycota</taxon>
        <taxon>Pucciniomycotina</taxon>
        <taxon>Pucciniomycetes</taxon>
        <taxon>Pucciniales</taxon>
        <taxon>Pucciniaceae</taxon>
        <taxon>Puccinia</taxon>
    </lineage>
</organism>
<reference evidence="9" key="1">
    <citation type="submission" date="2017-12" db="EMBL/GenBank/DDBJ databases">
        <title>Gene loss provides genomic basis for host adaptation in cereal stripe rust fungi.</title>
        <authorList>
            <person name="Xia C."/>
        </authorList>
    </citation>
    <scope>NUCLEOTIDE SEQUENCE [LARGE SCALE GENOMIC DNA]</scope>
    <source>
        <strain evidence="9">93-210</strain>
    </source>
</reference>
<dbReference type="InterPro" id="IPR008914">
    <property type="entry name" value="PEBP"/>
</dbReference>
<evidence type="ECO:0000256" key="3">
    <source>
        <dbReference type="ARBA" id="ARBA00022840"/>
    </source>
</evidence>
<dbReference type="PROSITE" id="PS00108">
    <property type="entry name" value="PROTEIN_KINASE_ST"/>
    <property type="match status" value="2"/>
</dbReference>
<dbReference type="GO" id="GO:0005840">
    <property type="term" value="C:ribosome"/>
    <property type="evidence" value="ECO:0007669"/>
    <property type="project" value="UniProtKB-KW"/>
</dbReference>
<dbReference type="Gene3D" id="1.10.510.10">
    <property type="entry name" value="Transferase(Phosphotransferase) domain 1"/>
    <property type="match status" value="2"/>
</dbReference>
<evidence type="ECO:0000256" key="7">
    <source>
        <dbReference type="SAM" id="MobiDB-lite"/>
    </source>
</evidence>
<dbReference type="Gene3D" id="6.20.340.10">
    <property type="match status" value="1"/>
</dbReference>
<feature type="compositionally biased region" description="Low complexity" evidence="7">
    <location>
        <begin position="546"/>
        <end position="559"/>
    </location>
</feature>
<dbReference type="AlphaFoldDB" id="A0A2S4ULR9"/>
<dbReference type="Gene3D" id="1.20.58.1180">
    <property type="match status" value="1"/>
</dbReference>
<dbReference type="PANTHER" id="PTHR24346:SF110">
    <property type="entry name" value="NON-SPECIFIC SERINE_THREONINE PROTEIN KINASE"/>
    <property type="match status" value="1"/>
</dbReference>
<evidence type="ECO:0000256" key="4">
    <source>
        <dbReference type="ARBA" id="ARBA00022980"/>
    </source>
</evidence>
<dbReference type="EMBL" id="PKSL01000238">
    <property type="protein sequence ID" value="POV98074.1"/>
    <property type="molecule type" value="Genomic_DNA"/>
</dbReference>
<dbReference type="Pfam" id="PF00069">
    <property type="entry name" value="Pkinase"/>
    <property type="match status" value="2"/>
</dbReference>
<dbReference type="SUPFAM" id="SSF56112">
    <property type="entry name" value="Protein kinase-like (PK-like)"/>
    <property type="match status" value="2"/>
</dbReference>
<name>A0A2S4ULR9_9BASI</name>
<keyword evidence="6" id="KW-0175">Coiled coil</keyword>
<evidence type="ECO:0000256" key="1">
    <source>
        <dbReference type="ARBA" id="ARBA00009875"/>
    </source>
</evidence>
<dbReference type="Pfam" id="PF01161">
    <property type="entry name" value="PBP"/>
    <property type="match status" value="1"/>
</dbReference>
<proteinExistence type="inferred from homology"/>
<dbReference type="InterPro" id="IPR008195">
    <property type="entry name" value="Ribosomal_eL34"/>
</dbReference>
<dbReference type="SUPFAM" id="SSF49777">
    <property type="entry name" value="PEBP-like"/>
    <property type="match status" value="1"/>
</dbReference>
<keyword evidence="4" id="KW-0689">Ribosomal protein</keyword>
<evidence type="ECO:0000256" key="5">
    <source>
        <dbReference type="ARBA" id="ARBA00023274"/>
    </source>
</evidence>
<dbReference type="InterPro" id="IPR035810">
    <property type="entry name" value="PEBP_euk"/>
</dbReference>